<dbReference type="GO" id="GO:0016020">
    <property type="term" value="C:membrane"/>
    <property type="evidence" value="ECO:0007669"/>
    <property type="project" value="UniProtKB-SubCell"/>
</dbReference>
<dbReference type="RefSeq" id="XP_028476260.1">
    <property type="nucleotide sequence ID" value="XM_028623327.1"/>
</dbReference>
<evidence type="ECO:0000256" key="5">
    <source>
        <dbReference type="ARBA" id="ARBA00022989"/>
    </source>
</evidence>
<dbReference type="GO" id="GO:0006465">
    <property type="term" value="P:signal peptide processing"/>
    <property type="evidence" value="ECO:0007669"/>
    <property type="project" value="TreeGrafter"/>
</dbReference>
<evidence type="ECO:0000256" key="3">
    <source>
        <dbReference type="ARBA" id="ARBA00022692"/>
    </source>
</evidence>
<dbReference type="GeneID" id="39592540"/>
<organism evidence="10 11">
    <name type="scientific">Apiotrichum porosum</name>
    <dbReference type="NCBI Taxonomy" id="105984"/>
    <lineage>
        <taxon>Eukaryota</taxon>
        <taxon>Fungi</taxon>
        <taxon>Dikarya</taxon>
        <taxon>Basidiomycota</taxon>
        <taxon>Agaricomycotina</taxon>
        <taxon>Tremellomycetes</taxon>
        <taxon>Trichosporonales</taxon>
        <taxon>Trichosporonaceae</taxon>
        <taxon>Apiotrichum</taxon>
    </lineage>
</organism>
<dbReference type="AlphaFoldDB" id="A0A427XSL1"/>
<evidence type="ECO:0000256" key="1">
    <source>
        <dbReference type="ARBA" id="ARBA00004141"/>
    </source>
</evidence>
<evidence type="ECO:0000256" key="2">
    <source>
        <dbReference type="ARBA" id="ARBA00009045"/>
    </source>
</evidence>
<dbReference type="Proteomes" id="UP000279236">
    <property type="component" value="Unassembled WGS sequence"/>
</dbReference>
<dbReference type="Gene3D" id="1.20.1540.10">
    <property type="entry name" value="Rhomboid-like"/>
    <property type="match status" value="1"/>
</dbReference>
<evidence type="ECO:0000313" key="11">
    <source>
        <dbReference type="Proteomes" id="UP000279236"/>
    </source>
</evidence>
<feature type="transmembrane region" description="Helical" evidence="8">
    <location>
        <begin position="280"/>
        <end position="297"/>
    </location>
</feature>
<keyword evidence="5 8" id="KW-1133">Transmembrane helix</keyword>
<dbReference type="InterPro" id="IPR050925">
    <property type="entry name" value="Rhomboid_protease_S54"/>
</dbReference>
<dbReference type="Pfam" id="PF01694">
    <property type="entry name" value="Rhomboid"/>
    <property type="match status" value="1"/>
</dbReference>
<dbReference type="PANTHER" id="PTHR43731">
    <property type="entry name" value="RHOMBOID PROTEASE"/>
    <property type="match status" value="1"/>
</dbReference>
<keyword evidence="4" id="KW-0378">Hydrolase</keyword>
<comment type="similarity">
    <text evidence="2">Belongs to the peptidase S54 family.</text>
</comment>
<dbReference type="InterPro" id="IPR022764">
    <property type="entry name" value="Peptidase_S54_rhomboid_dom"/>
</dbReference>
<feature type="transmembrane region" description="Helical" evidence="8">
    <location>
        <begin position="103"/>
        <end position="123"/>
    </location>
</feature>
<evidence type="ECO:0000313" key="10">
    <source>
        <dbReference type="EMBL" id="RSH81805.1"/>
    </source>
</evidence>
<dbReference type="EMBL" id="RSCE01000006">
    <property type="protein sequence ID" value="RSH81805.1"/>
    <property type="molecule type" value="Genomic_DNA"/>
</dbReference>
<reference evidence="10 11" key="1">
    <citation type="submission" date="2018-11" db="EMBL/GenBank/DDBJ databases">
        <title>Genome sequence of Apiotrichum porosum DSM 27194.</title>
        <authorList>
            <person name="Aliyu H."/>
            <person name="Gorte O."/>
            <person name="Ochsenreither K."/>
        </authorList>
    </citation>
    <scope>NUCLEOTIDE SEQUENCE [LARGE SCALE GENOMIC DNA]</scope>
    <source>
        <strain evidence="10 11">DSM 27194</strain>
    </source>
</reference>
<evidence type="ECO:0000256" key="4">
    <source>
        <dbReference type="ARBA" id="ARBA00022801"/>
    </source>
</evidence>
<keyword evidence="3 8" id="KW-0812">Transmembrane</keyword>
<feature type="region of interest" description="Disordered" evidence="7">
    <location>
        <begin position="1"/>
        <end position="25"/>
    </location>
</feature>
<evidence type="ECO:0000256" key="8">
    <source>
        <dbReference type="SAM" id="Phobius"/>
    </source>
</evidence>
<dbReference type="GO" id="GO:0004252">
    <property type="term" value="F:serine-type endopeptidase activity"/>
    <property type="evidence" value="ECO:0007669"/>
    <property type="project" value="InterPro"/>
</dbReference>
<feature type="transmembrane region" description="Helical" evidence="8">
    <location>
        <begin position="245"/>
        <end position="265"/>
    </location>
</feature>
<keyword evidence="6 8" id="KW-0472">Membrane</keyword>
<dbReference type="PANTHER" id="PTHR43731:SF14">
    <property type="entry name" value="PRESENILIN-ASSOCIATED RHOMBOID-LIKE PROTEIN, MITOCHONDRIAL"/>
    <property type="match status" value="1"/>
</dbReference>
<feature type="transmembrane region" description="Helical" evidence="8">
    <location>
        <begin position="176"/>
        <end position="205"/>
    </location>
</feature>
<evidence type="ECO:0000256" key="6">
    <source>
        <dbReference type="ARBA" id="ARBA00023136"/>
    </source>
</evidence>
<keyword evidence="11" id="KW-1185">Reference proteome</keyword>
<gene>
    <name evidence="10" type="ORF">EHS24_007997</name>
</gene>
<dbReference type="OrthoDB" id="418595at2759"/>
<comment type="subcellular location">
    <subcellularLocation>
        <location evidence="1">Membrane</location>
        <topology evidence="1">Multi-pass membrane protein</topology>
    </subcellularLocation>
</comment>
<sequence>MVRHVATTACRASPTRSPPPRVGSQQFFTPLRPKASFGSSTTHSAARSSWAPVSFTSTFLRRAFATGRGPRPGYIQMGGRRPPPPGFLEKLRRRADSWDPTKVVYALIAINVGIYLLWKYAVYSYQRFGDASLFNAMYKNLVTSEANIKAGRIWTLITSAFSQRGDSHMLMNGMGLYFVGPAVATSLGSAAFLSLYVAGGFLASIASLTFHHLRGVDPRVGSEGASGAIYTCLAFFGAMYPQAQFMLFFIVPMPAWLLLSGMFGYEGYQVVANPNRKTDSAGHLGGLLTGVAAAYALRRGHFRRFFRL</sequence>
<dbReference type="SUPFAM" id="SSF144091">
    <property type="entry name" value="Rhomboid-like"/>
    <property type="match status" value="1"/>
</dbReference>
<name>A0A427XSL1_9TREE</name>
<comment type="caution">
    <text evidence="10">The sequence shown here is derived from an EMBL/GenBank/DDBJ whole genome shotgun (WGS) entry which is preliminary data.</text>
</comment>
<evidence type="ECO:0000259" key="9">
    <source>
        <dbReference type="Pfam" id="PF01694"/>
    </source>
</evidence>
<accession>A0A427XSL1</accession>
<protein>
    <recommendedName>
        <fullName evidence="9">Peptidase S54 rhomboid domain-containing protein</fullName>
    </recommendedName>
</protein>
<dbReference type="STRING" id="105984.A0A427XSL1"/>
<feature type="domain" description="Peptidase S54 rhomboid" evidence="9">
    <location>
        <begin position="151"/>
        <end position="299"/>
    </location>
</feature>
<dbReference type="InterPro" id="IPR035952">
    <property type="entry name" value="Rhomboid-like_sf"/>
</dbReference>
<evidence type="ECO:0000256" key="7">
    <source>
        <dbReference type="SAM" id="MobiDB-lite"/>
    </source>
</evidence>
<proteinExistence type="inferred from homology"/>